<dbReference type="AlphaFoldDB" id="A0A0D2GNX9"/>
<dbReference type="PANTHER" id="PTHR39214">
    <property type="entry name" value="MICROBODY (PEROXISOME) BIOGENESIS PROTEIN PEROXIN 8 (EUROFUNG)"/>
    <property type="match status" value="1"/>
</dbReference>
<dbReference type="EMBL" id="KN846972">
    <property type="protein sequence ID" value="KIW80275.1"/>
    <property type="molecule type" value="Genomic_DNA"/>
</dbReference>
<dbReference type="OrthoDB" id="2357318at2759"/>
<dbReference type="RefSeq" id="XP_013284083.1">
    <property type="nucleotide sequence ID" value="XM_013428629.1"/>
</dbReference>
<accession>A0A0D2GNX9</accession>
<dbReference type="GeneID" id="25306380"/>
<keyword evidence="2" id="KW-1185">Reference proteome</keyword>
<dbReference type="Pfam" id="PF26001">
    <property type="entry name" value="Pex8"/>
    <property type="match status" value="1"/>
</dbReference>
<dbReference type="HOGENOM" id="CLU_016177_0_0_1"/>
<protein>
    <recommendedName>
        <fullName evidence="3">Peroxisomal membrane protein Pex17</fullName>
    </recommendedName>
</protein>
<sequence length="674" mass="75496">MDRSLATLLRSLQTSGHPDDAARLLPVATGLLSRLSNPLNITLLTTQLLSNDILYPTPTDVARCRQVFSVFYTAVLRLIEDKHSFAQEHTRSNLTVTEWTTAVVHGANDKSPRWRHTLLLGALLLAFRSKDFEGLASGLKNKLEVALVLASNLALEQKDAEPNCELAVVFVLNHTFPLLAEVHQRQINYDLLLPILIDATFFSREGLEHGYWLGVIDYDVRPSSGPEQKFNWTANSTSFRKVTEIKSRNLVSALGPLSRLVAHSIENVQDRSLIVFAMNRLAEFSRTLATSWRQNKLSEVDIKEEAQCLDQETTTKTFPVLLQVLRDTMFSIVISLRSVLGRLLCDRVLASDSNCPSIAMQSLHILRDTYFIAHRFGLTSSSQYIFVNFTSIDILSQYLLQSENFLDSIRPADLGRIPPHPLDRLQDLFFLNTAEHFTLILSPQTNKDLLFSAATPYVDPQGDPRLAEIFEAAHSVVLAILAAPQNAELAGTIVPFYVETLLQSFPKPLSPRQFRLAIKSVVRLAAPPSALAISMPHTQAVVVDLLRERMDHASEDPLAPNPDLPTENGRPLSEKAVLLLAIIDCLSFLPVPLLDEYLPLTAELLHKVGNPIQRKRCQQRLWETLSNGEMDVERAATCVAWWTSRGGREHVIHGEQREDQDFTMSGALQFNNKL</sequence>
<gene>
    <name evidence="1" type="ORF">Z517_06890</name>
</gene>
<dbReference type="InterPro" id="IPR055334">
    <property type="entry name" value="PEX8-like"/>
</dbReference>
<reference evidence="1 2" key="1">
    <citation type="submission" date="2015-01" db="EMBL/GenBank/DDBJ databases">
        <title>The Genome Sequence of Fonsecaea pedrosoi CBS 271.37.</title>
        <authorList>
            <consortium name="The Broad Institute Genomics Platform"/>
            <person name="Cuomo C."/>
            <person name="de Hoog S."/>
            <person name="Gorbushina A."/>
            <person name="Stielow B."/>
            <person name="Teixiera M."/>
            <person name="Abouelleil A."/>
            <person name="Chapman S.B."/>
            <person name="Priest M."/>
            <person name="Young S.K."/>
            <person name="Wortman J."/>
            <person name="Nusbaum C."/>
            <person name="Birren B."/>
        </authorList>
    </citation>
    <scope>NUCLEOTIDE SEQUENCE [LARGE SCALE GENOMIC DNA]</scope>
    <source>
        <strain evidence="1 2">CBS 271.37</strain>
    </source>
</reference>
<name>A0A0D2GNX9_9EURO</name>
<evidence type="ECO:0000313" key="1">
    <source>
        <dbReference type="EMBL" id="KIW80275.1"/>
    </source>
</evidence>
<dbReference type="VEuPathDB" id="FungiDB:Z517_06890"/>
<dbReference type="STRING" id="1442368.A0A0D2GNX9"/>
<dbReference type="Proteomes" id="UP000053029">
    <property type="component" value="Unassembled WGS sequence"/>
</dbReference>
<proteinExistence type="predicted"/>
<organism evidence="1 2">
    <name type="scientific">Fonsecaea pedrosoi CBS 271.37</name>
    <dbReference type="NCBI Taxonomy" id="1442368"/>
    <lineage>
        <taxon>Eukaryota</taxon>
        <taxon>Fungi</taxon>
        <taxon>Dikarya</taxon>
        <taxon>Ascomycota</taxon>
        <taxon>Pezizomycotina</taxon>
        <taxon>Eurotiomycetes</taxon>
        <taxon>Chaetothyriomycetidae</taxon>
        <taxon>Chaetothyriales</taxon>
        <taxon>Herpotrichiellaceae</taxon>
        <taxon>Fonsecaea</taxon>
    </lineage>
</organism>
<evidence type="ECO:0008006" key="3">
    <source>
        <dbReference type="Google" id="ProtNLM"/>
    </source>
</evidence>
<dbReference type="PANTHER" id="PTHR39214:SF1">
    <property type="entry name" value="MICROBODY (PEROXISOME) BIOGENESIS PROTEIN PEROXIN 8 (EUROFUNG)"/>
    <property type="match status" value="1"/>
</dbReference>
<evidence type="ECO:0000313" key="2">
    <source>
        <dbReference type="Proteomes" id="UP000053029"/>
    </source>
</evidence>